<dbReference type="InterPro" id="IPR025716">
    <property type="entry name" value="Post-transcriptional_regulator"/>
</dbReference>
<reference evidence="1 2" key="1">
    <citation type="journal article" date="2020" name="Microorganisms">
        <title>New Insight into Antimicrobial Compounds from Food and Marine-Sourced Carnobacterium Species through Phenotype and Genome Analyses.</title>
        <authorList>
            <person name="Begrem S."/>
            <person name="Ivaniuk F."/>
            <person name="Gigout-Chevalier F."/>
            <person name="Kolypczuk L."/>
            <person name="Bonnetot S."/>
            <person name="Leroi F."/>
            <person name="Grovel O."/>
            <person name="Delbarre-Ladrat C."/>
            <person name="Passerini D."/>
        </authorList>
    </citation>
    <scope>NUCLEOTIDE SEQUENCE [LARGE SCALE GENOMIC DNA]</scope>
    <source>
        <strain evidence="1 2">MIP2551</strain>
    </source>
</reference>
<accession>A0ABR7TB70</accession>
<dbReference type="Proteomes" id="UP000638836">
    <property type="component" value="Unassembled WGS sequence"/>
</dbReference>
<keyword evidence="2" id="KW-1185">Reference proteome</keyword>
<protein>
    <submittedName>
        <fullName evidence="1">Post-transcriptional regulator</fullName>
    </submittedName>
</protein>
<comment type="caution">
    <text evidence="1">The sequence shown here is derived from an EMBL/GenBank/DDBJ whole genome shotgun (WGS) entry which is preliminary data.</text>
</comment>
<dbReference type="RefSeq" id="WP_034538477.1">
    <property type="nucleotide sequence ID" value="NZ_JBELZU010000002.1"/>
</dbReference>
<gene>
    <name evidence="1" type="ORF">GLO26_05095</name>
</gene>
<proteinExistence type="predicted"/>
<dbReference type="Pfam" id="PF13797">
    <property type="entry name" value="Post_transc_reg"/>
    <property type="match status" value="1"/>
</dbReference>
<dbReference type="EMBL" id="WNJQ01000003">
    <property type="protein sequence ID" value="MBC9825208.1"/>
    <property type="molecule type" value="Genomic_DNA"/>
</dbReference>
<evidence type="ECO:0000313" key="2">
    <source>
        <dbReference type="Proteomes" id="UP000638836"/>
    </source>
</evidence>
<sequence>MLLINEFFTYSTKYEPWLKLKIREFNQLGYHQISEEDLWNYIASFCWKKKIPTHYYQQINDIMKITPNHYLDYAAVEAQVYKVTSLDEMDLEDLF</sequence>
<name>A0ABR7TB70_9LACT</name>
<evidence type="ECO:0000313" key="1">
    <source>
        <dbReference type="EMBL" id="MBC9825208.1"/>
    </source>
</evidence>
<organism evidence="1 2">
    <name type="scientific">Carnobacterium inhibens</name>
    <dbReference type="NCBI Taxonomy" id="147709"/>
    <lineage>
        <taxon>Bacteria</taxon>
        <taxon>Bacillati</taxon>
        <taxon>Bacillota</taxon>
        <taxon>Bacilli</taxon>
        <taxon>Lactobacillales</taxon>
        <taxon>Carnobacteriaceae</taxon>
        <taxon>Carnobacterium</taxon>
    </lineage>
</organism>